<protein>
    <submittedName>
        <fullName evidence="2">Uncharacterized protein</fullName>
    </submittedName>
</protein>
<evidence type="ECO:0000313" key="1">
    <source>
        <dbReference type="Proteomes" id="UP000887565"/>
    </source>
</evidence>
<name>A0A915KAK7_ROMCU</name>
<accession>A0A915KAK7</accession>
<dbReference type="AlphaFoldDB" id="A0A915KAK7"/>
<reference evidence="2" key="1">
    <citation type="submission" date="2022-11" db="UniProtKB">
        <authorList>
            <consortium name="WormBaseParasite"/>
        </authorList>
    </citation>
    <scope>IDENTIFICATION</scope>
</reference>
<keyword evidence="1" id="KW-1185">Reference proteome</keyword>
<sequence>MDQQNDLIRNSLLMLLPFLQVYNVFNTATDINIISLVIDITYARDLEVKRLFLGRMVVECL</sequence>
<dbReference type="WBParaSite" id="nRc.2.0.1.t35737-RA">
    <property type="protein sequence ID" value="nRc.2.0.1.t35737-RA"/>
    <property type="gene ID" value="nRc.2.0.1.g35737"/>
</dbReference>
<organism evidence="1 2">
    <name type="scientific">Romanomermis culicivorax</name>
    <name type="common">Nematode worm</name>
    <dbReference type="NCBI Taxonomy" id="13658"/>
    <lineage>
        <taxon>Eukaryota</taxon>
        <taxon>Metazoa</taxon>
        <taxon>Ecdysozoa</taxon>
        <taxon>Nematoda</taxon>
        <taxon>Enoplea</taxon>
        <taxon>Dorylaimia</taxon>
        <taxon>Mermithida</taxon>
        <taxon>Mermithoidea</taxon>
        <taxon>Mermithidae</taxon>
        <taxon>Romanomermis</taxon>
    </lineage>
</organism>
<evidence type="ECO:0000313" key="2">
    <source>
        <dbReference type="WBParaSite" id="nRc.2.0.1.t35737-RA"/>
    </source>
</evidence>
<dbReference type="Proteomes" id="UP000887565">
    <property type="component" value="Unplaced"/>
</dbReference>
<proteinExistence type="predicted"/>